<dbReference type="Gene3D" id="3.90.1200.10">
    <property type="match status" value="1"/>
</dbReference>
<dbReference type="GO" id="GO:0004674">
    <property type="term" value="F:protein serine/threonine kinase activity"/>
    <property type="evidence" value="ECO:0007669"/>
    <property type="project" value="UniProtKB-EC"/>
</dbReference>
<name>A0ABY6HRG5_9ARCH</name>
<evidence type="ECO:0000313" key="3">
    <source>
        <dbReference type="EMBL" id="UYP46103.1"/>
    </source>
</evidence>
<comment type="similarity">
    <text evidence="1">Belongs to the pseudomonas-type ThrB family.</text>
</comment>
<organism evidence="3 4">
    <name type="scientific">Candidatus Lokiarchaeum ossiferum</name>
    <dbReference type="NCBI Taxonomy" id="2951803"/>
    <lineage>
        <taxon>Archaea</taxon>
        <taxon>Promethearchaeati</taxon>
        <taxon>Promethearchaeota</taxon>
        <taxon>Promethearchaeia</taxon>
        <taxon>Promethearchaeales</taxon>
        <taxon>Promethearchaeaceae</taxon>
        <taxon>Candidatus Lokiarchaeum</taxon>
    </lineage>
</organism>
<gene>
    <name evidence="3" type="ORF">NEF87_002388</name>
</gene>
<dbReference type="InterPro" id="IPR002575">
    <property type="entry name" value="Aminoglycoside_PTrfase"/>
</dbReference>
<dbReference type="Proteomes" id="UP001208689">
    <property type="component" value="Chromosome"/>
</dbReference>
<dbReference type="PANTHER" id="PTHR21064:SF6">
    <property type="entry name" value="AMINOGLYCOSIDE PHOSPHOTRANSFERASE DOMAIN-CONTAINING PROTEIN"/>
    <property type="match status" value="1"/>
</dbReference>
<proteinExistence type="inferred from homology"/>
<evidence type="ECO:0000256" key="1">
    <source>
        <dbReference type="ARBA" id="ARBA00038240"/>
    </source>
</evidence>
<keyword evidence="3" id="KW-0808">Transferase</keyword>
<accession>A0ABY6HRG5</accession>
<dbReference type="EMBL" id="CP104013">
    <property type="protein sequence ID" value="UYP46103.1"/>
    <property type="molecule type" value="Genomic_DNA"/>
</dbReference>
<dbReference type="InterPro" id="IPR011009">
    <property type="entry name" value="Kinase-like_dom_sf"/>
</dbReference>
<evidence type="ECO:0000313" key="4">
    <source>
        <dbReference type="Proteomes" id="UP001208689"/>
    </source>
</evidence>
<protein>
    <submittedName>
        <fullName evidence="3">Stress response kinase A</fullName>
        <ecNumber evidence="3">2.7.11.1</ecNumber>
    </submittedName>
</protein>
<dbReference type="InterPro" id="IPR050249">
    <property type="entry name" value="Pseudomonas-type_ThrB"/>
</dbReference>
<evidence type="ECO:0000259" key="2">
    <source>
        <dbReference type="Pfam" id="PF01636"/>
    </source>
</evidence>
<dbReference type="Pfam" id="PF01636">
    <property type="entry name" value="APH"/>
    <property type="match status" value="1"/>
</dbReference>
<feature type="domain" description="Aminoglycoside phosphotransferase" evidence="2">
    <location>
        <begin position="23"/>
        <end position="226"/>
    </location>
</feature>
<reference evidence="3" key="1">
    <citation type="submission" date="2022-09" db="EMBL/GenBank/DDBJ databases">
        <title>Actin cytoskeleton and complex cell architecture in an #Asgard archaeon.</title>
        <authorList>
            <person name="Ponce Toledo R.I."/>
            <person name="Schleper C."/>
            <person name="Rodrigues Oliveira T."/>
            <person name="Wollweber F."/>
            <person name="Xu J."/>
            <person name="Rittmann S."/>
            <person name="Klingl A."/>
            <person name="Pilhofer M."/>
        </authorList>
    </citation>
    <scope>NUCLEOTIDE SEQUENCE</scope>
    <source>
        <strain evidence="3">B-35</strain>
    </source>
</reference>
<keyword evidence="4" id="KW-1185">Reference proteome</keyword>
<dbReference type="EC" id="2.7.11.1" evidence="3"/>
<dbReference type="PANTHER" id="PTHR21064">
    <property type="entry name" value="AMINOGLYCOSIDE PHOSPHOTRANSFERASE DOMAIN-CONTAINING PROTEIN-RELATED"/>
    <property type="match status" value="1"/>
</dbReference>
<keyword evidence="3" id="KW-0418">Kinase</keyword>
<sequence length="322" mass="37343">MESSIISWLEQSYHINALSILQLNGGNWANTFDVESNQGSLIVKILETTRSSPTEEIQTQILFYLASKNIIVRNPIPNIHGNCNTFCQFEGNNYQITVFQKIQGHVIEEHMSLLTSNVVEILGENLARFHNELSKGGFDSHYKLWNQQENLFTQFDFGQVDNSIVDRYHSFFNKLSHEPMQCQLIHGDMHFANIVLQKDPQEIGFIDFDDMILGHPVMDLSVLILDYAIMTLKSNDEIIQKFVVPLLSGYFRLKPLTKEEILMIPLILKVLELNLYIQCYEIRDSEAVWIKNFYVNRTQSVSRDDYIILSREELLVIYGKIQ</sequence>
<dbReference type="SUPFAM" id="SSF56112">
    <property type="entry name" value="Protein kinase-like (PK-like)"/>
    <property type="match status" value="1"/>
</dbReference>